<gene>
    <name evidence="1" type="ORF">TVY486_0803930</name>
</gene>
<sequence length="245" mass="27705">MLSRTCSRLHLSVAQACSVMGFDAPPLERKALRRRFVELVKKHHPDGDGPGSSGEHMIRVTEACQTLQRLLDCQQRAAGVCVSSSGVHPGGGGISTFTSGTPSRRGSDYMRREAASFVAPGVPLSVSSCVLPWQRGKTRKARQRERLQEDAASLCEFVRLVRASEREEWANSKRVDAALRSSEGSHGFTCDHFETVHRTGRRWRGTWCRNRRRPLPMLIWVYYRRKLRMCFVRCWAATRFIVSGQ</sequence>
<protein>
    <submittedName>
        <fullName evidence="1">Putative chaperone protein DNAj</fullName>
    </submittedName>
</protein>
<organism evidence="1">
    <name type="scientific">Trypanosoma vivax (strain Y486)</name>
    <dbReference type="NCBI Taxonomy" id="1055687"/>
    <lineage>
        <taxon>Eukaryota</taxon>
        <taxon>Discoba</taxon>
        <taxon>Euglenozoa</taxon>
        <taxon>Kinetoplastea</taxon>
        <taxon>Metakinetoplastina</taxon>
        <taxon>Trypanosomatida</taxon>
        <taxon>Trypanosomatidae</taxon>
        <taxon>Trypanosoma</taxon>
        <taxon>Duttonella</taxon>
    </lineage>
</organism>
<dbReference type="InterPro" id="IPR036869">
    <property type="entry name" value="J_dom_sf"/>
</dbReference>
<accession>G0U130</accession>
<proteinExistence type="predicted"/>
<dbReference type="OMA" id="WQRTTSN"/>
<dbReference type="AlphaFoldDB" id="G0U130"/>
<dbReference type="VEuPathDB" id="TriTrypDB:TvY486_0803930"/>
<evidence type="ECO:0000313" key="1">
    <source>
        <dbReference type="EMBL" id="CCC49785.1"/>
    </source>
</evidence>
<dbReference type="EMBL" id="HE573024">
    <property type="protein sequence ID" value="CCC49785.1"/>
    <property type="molecule type" value="Genomic_DNA"/>
</dbReference>
<dbReference type="SUPFAM" id="SSF46565">
    <property type="entry name" value="Chaperone J-domain"/>
    <property type="match status" value="1"/>
</dbReference>
<name>G0U130_TRYVY</name>
<reference evidence="1" key="1">
    <citation type="journal article" date="2012" name="Proc. Natl. Acad. Sci. U.S.A.">
        <title>Antigenic diversity is generated by distinct evolutionary mechanisms in African trypanosome species.</title>
        <authorList>
            <person name="Jackson A.P."/>
            <person name="Berry A."/>
            <person name="Aslett M."/>
            <person name="Allison H.C."/>
            <person name="Burton P."/>
            <person name="Vavrova-Anderson J."/>
            <person name="Brown R."/>
            <person name="Browne H."/>
            <person name="Corton N."/>
            <person name="Hauser H."/>
            <person name="Gamble J."/>
            <person name="Gilderthorp R."/>
            <person name="Marcello L."/>
            <person name="McQuillan J."/>
            <person name="Otto T.D."/>
            <person name="Quail M.A."/>
            <person name="Sanders M.J."/>
            <person name="van Tonder A."/>
            <person name="Ginger M.L."/>
            <person name="Field M.C."/>
            <person name="Barry J.D."/>
            <person name="Hertz-Fowler C."/>
            <person name="Berriman M."/>
        </authorList>
    </citation>
    <scope>NUCLEOTIDE SEQUENCE</scope>
    <source>
        <strain evidence="1">Y486</strain>
    </source>
</reference>